<feature type="repeat" description="WD" evidence="3">
    <location>
        <begin position="1287"/>
        <end position="1318"/>
    </location>
</feature>
<feature type="repeat" description="WD" evidence="3">
    <location>
        <begin position="1245"/>
        <end position="1276"/>
    </location>
</feature>
<accession>A0AAC8TBF5</accession>
<reference evidence="8 9" key="1">
    <citation type="submission" date="2015-05" db="EMBL/GenBank/DDBJ databases">
        <title>Genome assembly of Archangium gephyra DSM 2261.</title>
        <authorList>
            <person name="Sharma G."/>
            <person name="Subramanian S."/>
        </authorList>
    </citation>
    <scope>NUCLEOTIDE SEQUENCE [LARGE SCALE GENOMIC DNA]</scope>
    <source>
        <strain evidence="8 9">DSM 2261</strain>
    </source>
</reference>
<gene>
    <name evidence="8" type="ORF">AA314_01353</name>
</gene>
<dbReference type="Gene3D" id="2.130.10.10">
    <property type="entry name" value="YVTN repeat-like/Quinoprotein amine dehydrogenase"/>
    <property type="match status" value="5"/>
</dbReference>
<dbReference type="Pfam" id="PF12770">
    <property type="entry name" value="CHAT"/>
    <property type="match status" value="1"/>
</dbReference>
<dbReference type="InterPro" id="IPR024983">
    <property type="entry name" value="CHAT_dom"/>
</dbReference>
<evidence type="ECO:0000313" key="9">
    <source>
        <dbReference type="Proteomes" id="UP000035579"/>
    </source>
</evidence>
<dbReference type="Proteomes" id="UP000035579">
    <property type="component" value="Chromosome"/>
</dbReference>
<evidence type="ECO:0000256" key="2">
    <source>
        <dbReference type="ARBA" id="ARBA00022737"/>
    </source>
</evidence>
<feature type="repeat" description="WD" evidence="3">
    <location>
        <begin position="1035"/>
        <end position="1069"/>
    </location>
</feature>
<feature type="repeat" description="WD" evidence="3">
    <location>
        <begin position="1539"/>
        <end position="1570"/>
    </location>
</feature>
<evidence type="ECO:0000313" key="8">
    <source>
        <dbReference type="EMBL" id="AKI99726.1"/>
    </source>
</evidence>
<keyword evidence="1 3" id="KW-0853">WD repeat</keyword>
<dbReference type="PROSITE" id="PS50082">
    <property type="entry name" value="WD_REPEATS_2"/>
    <property type="match status" value="16"/>
</dbReference>
<keyword evidence="4" id="KW-0175">Coiled coil</keyword>
<dbReference type="InterPro" id="IPR036322">
    <property type="entry name" value="WD40_repeat_dom_sf"/>
</dbReference>
<organism evidence="8 9">
    <name type="scientific">Archangium gephyra</name>
    <dbReference type="NCBI Taxonomy" id="48"/>
    <lineage>
        <taxon>Bacteria</taxon>
        <taxon>Pseudomonadati</taxon>
        <taxon>Myxococcota</taxon>
        <taxon>Myxococcia</taxon>
        <taxon>Myxococcales</taxon>
        <taxon>Cystobacterineae</taxon>
        <taxon>Archangiaceae</taxon>
        <taxon>Archangium</taxon>
    </lineage>
</organism>
<dbReference type="PANTHER" id="PTHR19848">
    <property type="entry name" value="WD40 REPEAT PROTEIN"/>
    <property type="match status" value="1"/>
</dbReference>
<feature type="compositionally biased region" description="Basic and acidic residues" evidence="5">
    <location>
        <begin position="1694"/>
        <end position="1705"/>
    </location>
</feature>
<dbReference type="SUPFAM" id="SSF52540">
    <property type="entry name" value="P-loop containing nucleoside triphosphate hydrolases"/>
    <property type="match status" value="1"/>
</dbReference>
<dbReference type="SUPFAM" id="SSF50978">
    <property type="entry name" value="WD40 repeat-like"/>
    <property type="match status" value="2"/>
</dbReference>
<feature type="repeat" description="WD" evidence="3">
    <location>
        <begin position="1623"/>
        <end position="1664"/>
    </location>
</feature>
<dbReference type="KEGG" id="age:AA314_01353"/>
<keyword evidence="2" id="KW-0677">Repeat</keyword>
<feature type="repeat" description="WD" evidence="3">
    <location>
        <begin position="1119"/>
        <end position="1150"/>
    </location>
</feature>
<feature type="region of interest" description="Disordered" evidence="5">
    <location>
        <begin position="1694"/>
        <end position="1713"/>
    </location>
</feature>
<feature type="domain" description="Novel STAND NTPase 1" evidence="7">
    <location>
        <begin position="400"/>
        <end position="814"/>
    </location>
</feature>
<dbReference type="PANTHER" id="PTHR19848:SF8">
    <property type="entry name" value="F-BOX AND WD REPEAT DOMAIN CONTAINING 7"/>
    <property type="match status" value="1"/>
</dbReference>
<feature type="repeat" description="WD" evidence="3">
    <location>
        <begin position="1161"/>
        <end position="1192"/>
    </location>
</feature>
<name>A0AAC8TBF5_9BACT</name>
<dbReference type="CDD" id="cd00200">
    <property type="entry name" value="WD40"/>
    <property type="match status" value="2"/>
</dbReference>
<feature type="repeat" description="WD" evidence="3">
    <location>
        <begin position="1581"/>
        <end position="1613"/>
    </location>
</feature>
<feature type="repeat" description="WD" evidence="3">
    <location>
        <begin position="1077"/>
        <end position="1111"/>
    </location>
</feature>
<feature type="repeat" description="WD" evidence="3">
    <location>
        <begin position="1497"/>
        <end position="1528"/>
    </location>
</feature>
<proteinExistence type="predicted"/>
<dbReference type="InterPro" id="IPR049052">
    <property type="entry name" value="nSTAND1"/>
</dbReference>
<feature type="repeat" description="WD" evidence="3">
    <location>
        <begin position="1455"/>
        <end position="1486"/>
    </location>
</feature>
<feature type="coiled-coil region" evidence="4">
    <location>
        <begin position="853"/>
        <end position="894"/>
    </location>
</feature>
<evidence type="ECO:0000256" key="5">
    <source>
        <dbReference type="SAM" id="MobiDB-lite"/>
    </source>
</evidence>
<feature type="repeat" description="WD" evidence="3">
    <location>
        <begin position="1371"/>
        <end position="1403"/>
    </location>
</feature>
<evidence type="ECO:0000256" key="1">
    <source>
        <dbReference type="ARBA" id="ARBA00022574"/>
    </source>
</evidence>
<dbReference type="InterPro" id="IPR001680">
    <property type="entry name" value="WD40_rpt"/>
</dbReference>
<dbReference type="SMART" id="SM00320">
    <property type="entry name" value="WD40"/>
    <property type="match status" value="16"/>
</dbReference>
<feature type="domain" description="CHAT" evidence="6">
    <location>
        <begin position="120"/>
        <end position="384"/>
    </location>
</feature>
<feature type="repeat" description="WD" evidence="3">
    <location>
        <begin position="993"/>
        <end position="1024"/>
    </location>
</feature>
<dbReference type="EMBL" id="CP011509">
    <property type="protein sequence ID" value="AKI99726.1"/>
    <property type="molecule type" value="Genomic_DNA"/>
</dbReference>
<feature type="repeat" description="WD" evidence="3">
    <location>
        <begin position="1203"/>
        <end position="1237"/>
    </location>
</feature>
<evidence type="ECO:0000259" key="6">
    <source>
        <dbReference type="Pfam" id="PF12770"/>
    </source>
</evidence>
<dbReference type="InterPro" id="IPR027417">
    <property type="entry name" value="P-loop_NTPase"/>
</dbReference>
<dbReference type="Pfam" id="PF20703">
    <property type="entry name" value="nSTAND1"/>
    <property type="match status" value="1"/>
</dbReference>
<feature type="repeat" description="WD" evidence="3">
    <location>
        <begin position="1413"/>
        <end position="1444"/>
    </location>
</feature>
<evidence type="ECO:0000259" key="7">
    <source>
        <dbReference type="Pfam" id="PF20703"/>
    </source>
</evidence>
<dbReference type="Pfam" id="PF00400">
    <property type="entry name" value="WD40"/>
    <property type="match status" value="16"/>
</dbReference>
<dbReference type="PROSITE" id="PS50294">
    <property type="entry name" value="WD_REPEATS_REGION"/>
    <property type="match status" value="16"/>
</dbReference>
<sequence>MLQALRVRRILPEVRYPSSIRGNPEGAMASSKNPYELVLEFSRAREAGDPYAFQFEEQEYQLRLEGGVFQSAPFPWNPRVLADLGELEKPAPERGAVQRLGNHLRAFLGQLEWARHEAAIEQALAEGREVQLCIRSAAAELYALPWELLTLKGSGQHLGEMAGCTLRYEWPRPEAPPRVAAPAEGGRILFAWSTAGGEVGAAEHLRAIEQACEQGDVPFDARRDVLGDVSLRGLAEALETAHEPVSVLHILCHGGRAGAQGYGLVWNASREGGAPEVVDGARLRQVLAPYAATLRLVVLSACRSGAGELGSHLGSVAQELHRVGIGAVVASRLPLSVAGAIRLTQVLYAEMLGVPCSLERALSEARKQLALDGRHLDWASLQLYARVDEGPDLRPVALRPYRGLLAFEAKHRRFFFGRDKLARTLLERVQQAVEGKLPRFQVVAGASGAGKSSVVMAGLVPLLPADEWDVRVVRPGELVAEGGASDGRFASLRGLSRRLRALASTEPLAEGAGFAEAEVLEEARRLRQRRPGRKLLLVVDQLEEVFTQLGSVEERGALMRVLWSLGGQEERACVVLCTIRVDHFERCGEVALDERTRLDTVVYSEAHRVFVAHMEAEELAQAIERPAEVVGLELEAGLVEQVCQEVGQEPGALPLLEYALDLLWQRREGRRLTNLAYERMGGVTGALTQTADQLYAGLSEAQRRQARRLLVRLVDFRDAASPQTRRRVRVEEVWPAEDEARKALEQVLEKLVGSRLLVKGREEGPEGGGTWVQFAHEALIRRWTSLQTWVKEDWEREQQLREVDAWAEAWVAHQGGADQGASYLLTGDRLGYGRSVRDRFPGELSPRSLALIAESEAAEARSQEEERASQERTLAAARALAEARERELASARELATTQRREARRLRIGLAALAGLVLLALGTAAVAVSLRGEAEHQRTSALDASRVIEARHLHGQSPTLAALVLREVVHREQTPEWMQTAVELLQTPLSTAVLADHRDGVVDASFSPDGQWVVTASHDKTARVWRADGKGAPVVLRGHTEALVSAAFSPDGKQVVTASHDKTARVWRVDGMGEPVVLRGHTEALVSAAFSPDGKQMVTASHDKTARVWRVDGTGEPVVLRGHQSLVKSVAFSPDGTQVVTASEDTTARVWRADGTGEPVVLRGHTEALLSAAFSPDGTQVVTASGDKTARVWRADGKGEPVMLRSHQSWVLAAAFSPDGKQVVTASGDKTARVWRVDGTGEPVVLRGHEWDVRFATFSPDGQSVVTASMDKTARVWRADGTGEPRVLRGHVESVVSAAFSLDSQWVVTASMDKTARVWRTHGMGEPVVLHSQHALVRSVDFSPDGRSVVTVSGENTVRVWRAEGTGAPVVLRGHQDWVLSVAFSPDSQWVVTASADKTARVWKADGTGEPVVLRAHDGAVWSAVFSPDGQRVLTASADKTARVWRADGTGEPVVLRGHGGTVSSAAFSPDGKWVVTASVDTTARVWRADWKGEPVVLRGHGGAVSSAAFSPDGKWVVTTSRENSAWVWRADGQGELVVLRGHAGTVSSAAFSLDGKWVVTASQDRTAWVWRADGTGEPVALRGHDALVSSAAFSPDGKWVVTASADKTVRVWKADGQSAPVVLRGHGNEVASAVFSLDGSRVLSVAQDTTARIWTVGSARLQELLLTSTTACLLPEERQRFLLETADQARPAHEQCERAYGRKPLETSSMRGE</sequence>
<dbReference type="SUPFAM" id="SSF101908">
    <property type="entry name" value="Putative isomerase YbhE"/>
    <property type="match status" value="1"/>
</dbReference>
<dbReference type="InterPro" id="IPR015943">
    <property type="entry name" value="WD40/YVTN_repeat-like_dom_sf"/>
</dbReference>
<evidence type="ECO:0000256" key="3">
    <source>
        <dbReference type="PROSITE-ProRule" id="PRU00221"/>
    </source>
</evidence>
<evidence type="ECO:0000256" key="4">
    <source>
        <dbReference type="SAM" id="Coils"/>
    </source>
</evidence>
<protein>
    <submittedName>
        <fullName evidence="8">High-affnity carbon uptake protein Hat/HatR</fullName>
    </submittedName>
</protein>
<feature type="repeat" description="WD" evidence="3">
    <location>
        <begin position="1329"/>
        <end position="1360"/>
    </location>
</feature>